<reference evidence="1" key="1">
    <citation type="submission" date="2023-03" db="EMBL/GenBank/DDBJ databases">
        <title>Massive genome expansion in bonnet fungi (Mycena s.s.) driven by repeated elements and novel gene families across ecological guilds.</title>
        <authorList>
            <consortium name="Lawrence Berkeley National Laboratory"/>
            <person name="Harder C.B."/>
            <person name="Miyauchi S."/>
            <person name="Viragh M."/>
            <person name="Kuo A."/>
            <person name="Thoen E."/>
            <person name="Andreopoulos B."/>
            <person name="Lu D."/>
            <person name="Skrede I."/>
            <person name="Drula E."/>
            <person name="Henrissat B."/>
            <person name="Morin E."/>
            <person name="Kohler A."/>
            <person name="Barry K."/>
            <person name="LaButti K."/>
            <person name="Morin E."/>
            <person name="Salamov A."/>
            <person name="Lipzen A."/>
            <person name="Mereny Z."/>
            <person name="Hegedus B."/>
            <person name="Baldrian P."/>
            <person name="Stursova M."/>
            <person name="Weitz H."/>
            <person name="Taylor A."/>
            <person name="Grigoriev I.V."/>
            <person name="Nagy L.G."/>
            <person name="Martin F."/>
            <person name="Kauserud H."/>
        </authorList>
    </citation>
    <scope>NUCLEOTIDE SEQUENCE</scope>
    <source>
        <strain evidence="1">CBHHK173m</strain>
    </source>
</reference>
<accession>A0AAD6U0D6</accession>
<dbReference type="Proteomes" id="UP001222325">
    <property type="component" value="Unassembled WGS sequence"/>
</dbReference>
<evidence type="ECO:0008006" key="3">
    <source>
        <dbReference type="Google" id="ProtNLM"/>
    </source>
</evidence>
<dbReference type="EMBL" id="JARJCN010000044">
    <property type="protein sequence ID" value="KAJ7082686.1"/>
    <property type="molecule type" value="Genomic_DNA"/>
</dbReference>
<dbReference type="AlphaFoldDB" id="A0AAD6U0D6"/>
<name>A0AAD6U0D6_9AGAR</name>
<sequence length="537" mass="58660">METPFQHMLDTNAVPSDSECQHIHDFLAAPQQELIAISKQIQELVQKQDELNHLINSHRALVSLARRLPDDVMRAVFIAALPSSHNAIMDLAEPPLLFCAVSRAWRSLAISTPRLWASLHVVAPPDHRSLQVNDAVATWLSRSGSLPLSISVACSQAQAPVSVSALLETLLPFASRWHHLMLSLHGSYQAFAPLEDLDPEDVPILATILIDGLEGVEAPVADAEYLNCVRFADAPTVHSVALRCIARPGELPLSWATLRRFTFGGPGTKALSTRRALELLRKSPALEFCTLNVVDRTASRIPDTPPVRSERLQHLCVVDRSGAIKLFDQLDLPALRSLEYETREHVPALPFLPLLARTNNLVRLSVKLADAAAATLAEALQLVPTLEELTLHKKPPSDLEARSTKDDPIFRLLTPASSTPPLCPRLQRLSLAHFAADSGSALLALLHARASDRDGPRAVARLQSIRATLPRRALLDVDAQIAPLVARGLHAVLRYAPRTPARAAYSPSDGLQAHDADWQPISASWDSEGSRRGRVVA</sequence>
<comment type="caution">
    <text evidence="1">The sequence shown here is derived from an EMBL/GenBank/DDBJ whole genome shotgun (WGS) entry which is preliminary data.</text>
</comment>
<evidence type="ECO:0000313" key="2">
    <source>
        <dbReference type="Proteomes" id="UP001222325"/>
    </source>
</evidence>
<keyword evidence="2" id="KW-1185">Reference proteome</keyword>
<gene>
    <name evidence="1" type="ORF">B0H15DRAFT_436590</name>
</gene>
<protein>
    <recommendedName>
        <fullName evidence="3">F-box domain-containing protein</fullName>
    </recommendedName>
</protein>
<proteinExistence type="predicted"/>
<evidence type="ECO:0000313" key="1">
    <source>
        <dbReference type="EMBL" id="KAJ7082686.1"/>
    </source>
</evidence>
<organism evidence="1 2">
    <name type="scientific">Mycena belliarum</name>
    <dbReference type="NCBI Taxonomy" id="1033014"/>
    <lineage>
        <taxon>Eukaryota</taxon>
        <taxon>Fungi</taxon>
        <taxon>Dikarya</taxon>
        <taxon>Basidiomycota</taxon>
        <taxon>Agaricomycotina</taxon>
        <taxon>Agaricomycetes</taxon>
        <taxon>Agaricomycetidae</taxon>
        <taxon>Agaricales</taxon>
        <taxon>Marasmiineae</taxon>
        <taxon>Mycenaceae</taxon>
        <taxon>Mycena</taxon>
    </lineage>
</organism>